<evidence type="ECO:0000256" key="7">
    <source>
        <dbReference type="ARBA" id="ARBA00023163"/>
    </source>
</evidence>
<dbReference type="InterPro" id="IPR032397">
    <property type="entry name" value="RHD_dimer"/>
</dbReference>
<feature type="region of interest" description="Disordered" evidence="9">
    <location>
        <begin position="867"/>
        <end position="900"/>
    </location>
</feature>
<dbReference type="GO" id="GO:0005737">
    <property type="term" value="C:cytoplasm"/>
    <property type="evidence" value="ECO:0007669"/>
    <property type="project" value="UniProtKB-SubCell"/>
</dbReference>
<dbReference type="InterPro" id="IPR008366">
    <property type="entry name" value="NFAT"/>
</dbReference>
<feature type="compositionally biased region" description="Low complexity" evidence="9">
    <location>
        <begin position="145"/>
        <end position="164"/>
    </location>
</feature>
<dbReference type="GO" id="GO:0005667">
    <property type="term" value="C:transcription regulator complex"/>
    <property type="evidence" value="ECO:0007669"/>
    <property type="project" value="TreeGrafter"/>
</dbReference>
<evidence type="ECO:0000256" key="9">
    <source>
        <dbReference type="SAM" id="MobiDB-lite"/>
    </source>
</evidence>
<feature type="region of interest" description="Disordered" evidence="9">
    <location>
        <begin position="814"/>
        <end position="840"/>
    </location>
</feature>
<feature type="compositionally biased region" description="Polar residues" evidence="9">
    <location>
        <begin position="165"/>
        <end position="178"/>
    </location>
</feature>
<dbReference type="AlphaFoldDB" id="A0A9P0IUH7"/>
<keyword evidence="12" id="KW-1185">Reference proteome</keyword>
<evidence type="ECO:0000256" key="1">
    <source>
        <dbReference type="ARBA" id="ARBA00004123"/>
    </source>
</evidence>
<dbReference type="EMBL" id="OU895878">
    <property type="protein sequence ID" value="CAH1720015.1"/>
    <property type="molecule type" value="Genomic_DNA"/>
</dbReference>
<feature type="compositionally biased region" description="Low complexity" evidence="9">
    <location>
        <begin position="543"/>
        <end position="552"/>
    </location>
</feature>
<organism evidence="11 12">
    <name type="scientific">Chironomus riparius</name>
    <dbReference type="NCBI Taxonomy" id="315576"/>
    <lineage>
        <taxon>Eukaryota</taxon>
        <taxon>Metazoa</taxon>
        <taxon>Ecdysozoa</taxon>
        <taxon>Arthropoda</taxon>
        <taxon>Hexapoda</taxon>
        <taxon>Insecta</taxon>
        <taxon>Pterygota</taxon>
        <taxon>Neoptera</taxon>
        <taxon>Endopterygota</taxon>
        <taxon>Diptera</taxon>
        <taxon>Nematocera</taxon>
        <taxon>Chironomoidea</taxon>
        <taxon>Chironomidae</taxon>
        <taxon>Chironominae</taxon>
        <taxon>Chironomus</taxon>
    </lineage>
</organism>
<feature type="compositionally biased region" description="Polar residues" evidence="9">
    <location>
        <begin position="132"/>
        <end position="144"/>
    </location>
</feature>
<evidence type="ECO:0000256" key="4">
    <source>
        <dbReference type="ARBA" id="ARBA00022553"/>
    </source>
</evidence>
<dbReference type="InterPro" id="IPR037059">
    <property type="entry name" value="RHD_DNA_bind_dom_sf"/>
</dbReference>
<dbReference type="OrthoDB" id="47007at2759"/>
<dbReference type="SUPFAM" id="SSF49417">
    <property type="entry name" value="p53-like transcription factors"/>
    <property type="match status" value="1"/>
</dbReference>
<dbReference type="InterPro" id="IPR002909">
    <property type="entry name" value="IPT_dom"/>
</dbReference>
<evidence type="ECO:0000313" key="12">
    <source>
        <dbReference type="Proteomes" id="UP001153620"/>
    </source>
</evidence>
<dbReference type="Gene3D" id="2.60.40.10">
    <property type="entry name" value="Immunoglobulins"/>
    <property type="match status" value="1"/>
</dbReference>
<dbReference type="PRINTS" id="PR01789">
    <property type="entry name" value="NUCFACTORATC"/>
</dbReference>
<proteinExistence type="predicted"/>
<dbReference type="GO" id="GO:0000978">
    <property type="term" value="F:RNA polymerase II cis-regulatory region sequence-specific DNA binding"/>
    <property type="evidence" value="ECO:0007669"/>
    <property type="project" value="TreeGrafter"/>
</dbReference>
<protein>
    <recommendedName>
        <fullName evidence="10">RHD domain-containing protein</fullName>
    </recommendedName>
</protein>
<feature type="compositionally biased region" description="Polar residues" evidence="9">
    <location>
        <begin position="1"/>
        <end position="15"/>
    </location>
</feature>
<evidence type="ECO:0000313" key="11">
    <source>
        <dbReference type="EMBL" id="CAH1720015.1"/>
    </source>
</evidence>
<reference evidence="11" key="2">
    <citation type="submission" date="2022-10" db="EMBL/GenBank/DDBJ databases">
        <authorList>
            <consortium name="ENA_rothamsted_submissions"/>
            <consortium name="culmorum"/>
            <person name="King R."/>
        </authorList>
    </citation>
    <scope>NUCLEOTIDE SEQUENCE</scope>
</reference>
<feature type="domain" description="RHD" evidence="10">
    <location>
        <begin position="209"/>
        <end position="379"/>
    </location>
</feature>
<feature type="compositionally biased region" description="Polar residues" evidence="9">
    <location>
        <begin position="553"/>
        <end position="568"/>
    </location>
</feature>
<dbReference type="InterPro" id="IPR013783">
    <property type="entry name" value="Ig-like_fold"/>
</dbReference>
<feature type="compositionally biased region" description="Low complexity" evidence="9">
    <location>
        <begin position="569"/>
        <end position="583"/>
    </location>
</feature>
<dbReference type="GO" id="GO:0000981">
    <property type="term" value="F:DNA-binding transcription factor activity, RNA polymerase II-specific"/>
    <property type="evidence" value="ECO:0007669"/>
    <property type="project" value="TreeGrafter"/>
</dbReference>
<keyword evidence="7" id="KW-0804">Transcription</keyword>
<dbReference type="Pfam" id="PF16179">
    <property type="entry name" value="RHD_dimer"/>
    <property type="match status" value="1"/>
</dbReference>
<comment type="subcellular location">
    <subcellularLocation>
        <location evidence="2">Cytoplasm</location>
    </subcellularLocation>
    <subcellularLocation>
        <location evidence="1">Nucleus</location>
    </subcellularLocation>
</comment>
<dbReference type="GO" id="GO:0005634">
    <property type="term" value="C:nucleus"/>
    <property type="evidence" value="ECO:0007669"/>
    <property type="project" value="UniProtKB-SubCell"/>
</dbReference>
<dbReference type="SUPFAM" id="SSF81296">
    <property type="entry name" value="E set domains"/>
    <property type="match status" value="1"/>
</dbReference>
<dbReference type="SMART" id="SM00429">
    <property type="entry name" value="IPT"/>
    <property type="match status" value="1"/>
</dbReference>
<dbReference type="Gene3D" id="2.60.40.340">
    <property type="entry name" value="Rel homology domain (RHD), DNA-binding domain"/>
    <property type="match status" value="1"/>
</dbReference>
<name>A0A9P0IUH7_9DIPT</name>
<evidence type="ECO:0000256" key="5">
    <source>
        <dbReference type="ARBA" id="ARBA00023015"/>
    </source>
</evidence>
<sequence length="919" mass="100793">MLLKTSNGDKTSYVASSNGKGKKSISSRIHRKTLRIATKPSSGKRVHVGKRISLGKNQKNFNASLPPTTSSLCDNSNDSGLGFDHHESQHIIQQLHSINGSGNSQNMALTTAANNINSSANYQRSMNTISTISSPTNLTYSSVTSPSERNSSSSSPSSNRSSPEITNNLQLSNNTETSDTPEEVHSTSTSSLSSLQNQNHSSVSSDEKIQLQIITQPEQQHRARYQTEGSRGAVKDKSGNGFPVVKLNGYSKPAVLQVFIGNDVGKVSPHIFYQACKVSGKNSTPCNEVKVDGTMVIEIEIKPENDMTVICDCVGILKERNVDVEHRLGKNNTLAAVTRNKKKSTKCRMIFRTKINEDAEYSEVLQICSNTITCTQPPGVPEICKKSLDSYNFGGGKELFIIGKNFLKDTKVTFTRYDENGRQMKKIWEETVLPDKEYLQQTHLICTIPAYPEEITEPVQVQMYVTSSNKKSEPHTFIYTPFKHYRSVPQSPSIDALNNIGFSTINQQDLSPTSTTNSHVLSLTWNEPQGSSPENIMPPPSSRKPSFSKSLSEISTNDSTKINSPNELQQQQETTTSSPTTIQPIQQASVVKEMIYSDSTMLDVTGQCFLNPSATSNLMNSTQVGQSLLEHDFQVVHHIKSEQNQDQLQNVVTNDIMPPPSQQQPSQASELNSVQQQQVVENFINMICAQVEPTIVQQNTDNIINHHHLNQDLIMNQASNNVVVGPTNNDHANMMSAISTSQPMICEQNIMSVQLSDGTNIIPLNTLDASINNDTTSNTSLISNAVSEAAAETQFVVKQMIANVAAEILSENPNETQSSINNFISSTLGGTESTQQQTPITSSQQQLQEIIAQEFMAPVMIKKEENDGQPQNALISDPASNNPSSSNMTQPFSPTPADFNLTSMSESDLISFINPSVFI</sequence>
<feature type="region of interest" description="Disordered" evidence="9">
    <location>
        <begin position="523"/>
        <end position="583"/>
    </location>
</feature>
<feature type="compositionally biased region" description="Polar residues" evidence="9">
    <location>
        <begin position="814"/>
        <end position="832"/>
    </location>
</feature>
<dbReference type="Proteomes" id="UP001153620">
    <property type="component" value="Chromosome 2"/>
</dbReference>
<keyword evidence="8" id="KW-0539">Nucleus</keyword>
<feature type="compositionally biased region" description="Basic residues" evidence="9">
    <location>
        <begin position="20"/>
        <end position="34"/>
    </location>
</feature>
<dbReference type="Pfam" id="PF00554">
    <property type="entry name" value="RHD_DNA_bind"/>
    <property type="match status" value="1"/>
</dbReference>
<feature type="compositionally biased region" description="Polar residues" evidence="9">
    <location>
        <begin position="523"/>
        <end position="534"/>
    </location>
</feature>
<dbReference type="GO" id="GO:0048468">
    <property type="term" value="P:cell development"/>
    <property type="evidence" value="ECO:0007669"/>
    <property type="project" value="UniProtKB-ARBA"/>
</dbReference>
<gene>
    <name evidence="11" type="ORF">CHIRRI_LOCUS7251</name>
</gene>
<dbReference type="InterPro" id="IPR008967">
    <property type="entry name" value="p53-like_TF_DNA-bd_sf"/>
</dbReference>
<dbReference type="InterPro" id="IPR014756">
    <property type="entry name" value="Ig_E-set"/>
</dbReference>
<feature type="region of interest" description="Disordered" evidence="9">
    <location>
        <begin position="132"/>
        <end position="208"/>
    </location>
</feature>
<keyword evidence="4" id="KW-0597">Phosphoprotein</keyword>
<dbReference type="GO" id="GO:0048731">
    <property type="term" value="P:system development"/>
    <property type="evidence" value="ECO:0007669"/>
    <property type="project" value="UniProtKB-ARBA"/>
</dbReference>
<feature type="region of interest" description="Disordered" evidence="9">
    <location>
        <begin position="1"/>
        <end position="47"/>
    </location>
</feature>
<evidence type="ECO:0000256" key="2">
    <source>
        <dbReference type="ARBA" id="ARBA00004496"/>
    </source>
</evidence>
<feature type="region of interest" description="Disordered" evidence="9">
    <location>
        <begin position="653"/>
        <end position="673"/>
    </location>
</feature>
<dbReference type="PANTHER" id="PTHR12533">
    <property type="entry name" value="NFAT"/>
    <property type="match status" value="1"/>
</dbReference>
<dbReference type="InterPro" id="IPR011539">
    <property type="entry name" value="RHD_DNA_bind_dom"/>
</dbReference>
<accession>A0A9P0IUH7</accession>
<dbReference type="FunFam" id="2.60.40.340:FF:000002">
    <property type="entry name" value="Nuclear factor of activated T-cells 5, tonicity-responsive"/>
    <property type="match status" value="1"/>
</dbReference>
<keyword evidence="3" id="KW-0963">Cytoplasm</keyword>
<reference evidence="11" key="1">
    <citation type="submission" date="2022-01" db="EMBL/GenBank/DDBJ databases">
        <authorList>
            <person name="King R."/>
        </authorList>
    </citation>
    <scope>NUCLEOTIDE SEQUENCE</scope>
</reference>
<dbReference type="PROSITE" id="PS50254">
    <property type="entry name" value="REL_2"/>
    <property type="match status" value="1"/>
</dbReference>
<keyword evidence="5" id="KW-0805">Transcription regulation</keyword>
<keyword evidence="6" id="KW-0238">DNA-binding</keyword>
<evidence type="ECO:0000259" key="10">
    <source>
        <dbReference type="PROSITE" id="PS50254"/>
    </source>
</evidence>
<dbReference type="PANTHER" id="PTHR12533:SF7">
    <property type="entry name" value="NFAT NUCLEAR FACTOR, ISOFORM B"/>
    <property type="match status" value="1"/>
</dbReference>
<evidence type="ECO:0000256" key="6">
    <source>
        <dbReference type="ARBA" id="ARBA00023125"/>
    </source>
</evidence>
<evidence type="ECO:0000256" key="3">
    <source>
        <dbReference type="ARBA" id="ARBA00022490"/>
    </source>
</evidence>
<evidence type="ECO:0000256" key="8">
    <source>
        <dbReference type="ARBA" id="ARBA00023242"/>
    </source>
</evidence>
<feature type="compositionally biased region" description="Low complexity" evidence="9">
    <location>
        <begin position="186"/>
        <end position="204"/>
    </location>
</feature>